<evidence type="ECO:0000313" key="3">
    <source>
        <dbReference type="EMBL" id="OWV34175.1"/>
    </source>
</evidence>
<feature type="transmembrane region" description="Helical" evidence="1">
    <location>
        <begin position="79"/>
        <end position="101"/>
    </location>
</feature>
<proteinExistence type="predicted"/>
<evidence type="ECO:0000259" key="2">
    <source>
        <dbReference type="Pfam" id="PF09835"/>
    </source>
</evidence>
<evidence type="ECO:0000256" key="1">
    <source>
        <dbReference type="SAM" id="Phobius"/>
    </source>
</evidence>
<dbReference type="Proteomes" id="UP000198462">
    <property type="component" value="Unassembled WGS sequence"/>
</dbReference>
<dbReference type="PANTHER" id="PTHR40547:SF1">
    <property type="entry name" value="SLL0298 PROTEIN"/>
    <property type="match status" value="1"/>
</dbReference>
<keyword evidence="1" id="KW-0472">Membrane</keyword>
<organism evidence="3 4">
    <name type="scientific">Pacificimonas flava</name>
    <dbReference type="NCBI Taxonomy" id="1234595"/>
    <lineage>
        <taxon>Bacteria</taxon>
        <taxon>Pseudomonadati</taxon>
        <taxon>Pseudomonadota</taxon>
        <taxon>Alphaproteobacteria</taxon>
        <taxon>Sphingomonadales</taxon>
        <taxon>Sphingosinicellaceae</taxon>
        <taxon>Pacificimonas</taxon>
    </lineage>
</organism>
<feature type="transmembrane region" description="Helical" evidence="1">
    <location>
        <begin position="138"/>
        <end position="160"/>
    </location>
</feature>
<dbReference type="Pfam" id="PF09835">
    <property type="entry name" value="DUF2062"/>
    <property type="match status" value="1"/>
</dbReference>
<dbReference type="AlphaFoldDB" id="A0A219B734"/>
<comment type="caution">
    <text evidence="3">The sequence shown here is derived from an EMBL/GenBank/DDBJ whole genome shotgun (WGS) entry which is preliminary data.</text>
</comment>
<dbReference type="RefSeq" id="WP_088712874.1">
    <property type="nucleotide sequence ID" value="NZ_NFZT01000001.1"/>
</dbReference>
<dbReference type="EMBL" id="NFZT01000001">
    <property type="protein sequence ID" value="OWV34175.1"/>
    <property type="molecule type" value="Genomic_DNA"/>
</dbReference>
<dbReference type="OrthoDB" id="7390525at2"/>
<accession>A0A219B734</accession>
<dbReference type="PANTHER" id="PTHR40547">
    <property type="entry name" value="SLL0298 PROTEIN"/>
    <property type="match status" value="1"/>
</dbReference>
<gene>
    <name evidence="3" type="ORF">B5C34_12370</name>
</gene>
<feature type="domain" description="DUF2062" evidence="2">
    <location>
        <begin position="26"/>
        <end position="165"/>
    </location>
</feature>
<protein>
    <recommendedName>
        <fullName evidence="2">DUF2062 domain-containing protein</fullName>
    </recommendedName>
</protein>
<sequence>MAGHIGRFIQRYVPTREHLAGNRFLRPVSRYVGNPNVWHFNRHSVARGVALGLFLGFAIPMGLQLIVAALTAVSTRANLAVTALFTSVSNPFTVVPIYFAALKTGDWLLGYRERPHPGKEQLLDIIAGAPVPMLVGGVFFAAISAAVGFLAVHFAWRWWVARRWRARLARHRAAA</sequence>
<feature type="transmembrane region" description="Helical" evidence="1">
    <location>
        <begin position="49"/>
        <end position="72"/>
    </location>
</feature>
<evidence type="ECO:0000313" key="4">
    <source>
        <dbReference type="Proteomes" id="UP000198462"/>
    </source>
</evidence>
<dbReference type="InterPro" id="IPR018639">
    <property type="entry name" value="DUF2062"/>
</dbReference>
<reference evidence="4" key="1">
    <citation type="submission" date="2017-05" db="EMBL/GenBank/DDBJ databases">
        <authorList>
            <person name="Lin X."/>
        </authorList>
    </citation>
    <scope>NUCLEOTIDE SEQUENCE [LARGE SCALE GENOMIC DNA]</scope>
    <source>
        <strain evidence="4">JLT2012</strain>
    </source>
</reference>
<keyword evidence="1" id="KW-1133">Transmembrane helix</keyword>
<keyword evidence="4" id="KW-1185">Reference proteome</keyword>
<keyword evidence="1" id="KW-0812">Transmembrane</keyword>
<name>A0A219B734_9SPHN</name>